<name>A0A4Z1P8X2_9PEZI</name>
<sequence length="209" mass="23505">MTSAIEHSVPGPTNNGDGAEKLLLELDVLFEQYLNLLDQYQKIRQQLSTQLSSGYISLAQANFASASRARYGPDYYDERMQASREITIAEKNVGREDFVVNCSLNPGEQSKRDTESESVPTEPDSEEAKDNATPTKIEADVNVKPKIDQRDPIRWFGLLVPPPLRSAQSKFIAIVEGPVPQLINLTKELRALEIEIGRTRKSIRKIEKY</sequence>
<gene>
    <name evidence="3" type="ORF">E6O75_ATG09866</name>
</gene>
<organism evidence="3 4">
    <name type="scientific">Venturia nashicola</name>
    <dbReference type="NCBI Taxonomy" id="86259"/>
    <lineage>
        <taxon>Eukaryota</taxon>
        <taxon>Fungi</taxon>
        <taxon>Dikarya</taxon>
        <taxon>Ascomycota</taxon>
        <taxon>Pezizomycotina</taxon>
        <taxon>Dothideomycetes</taxon>
        <taxon>Pleosporomycetidae</taxon>
        <taxon>Venturiales</taxon>
        <taxon>Venturiaceae</taxon>
        <taxon>Venturia</taxon>
    </lineage>
</organism>
<accession>A0A4Z1P8X2</accession>
<dbReference type="Pfam" id="PF21730">
    <property type="entry name" value="Vma22_CCDC115"/>
    <property type="match status" value="1"/>
</dbReference>
<dbReference type="GO" id="GO:0070072">
    <property type="term" value="P:vacuolar proton-transporting V-type ATPase complex assembly"/>
    <property type="evidence" value="ECO:0007669"/>
    <property type="project" value="InterPro"/>
</dbReference>
<dbReference type="GO" id="GO:0051082">
    <property type="term" value="F:unfolded protein binding"/>
    <property type="evidence" value="ECO:0007669"/>
    <property type="project" value="TreeGrafter"/>
</dbReference>
<dbReference type="InterPro" id="IPR040357">
    <property type="entry name" value="Vma22/CCDC115"/>
</dbReference>
<dbReference type="GO" id="GO:1990871">
    <property type="term" value="C:Vma12-Vma22 assembly complex"/>
    <property type="evidence" value="ECO:0007669"/>
    <property type="project" value="TreeGrafter"/>
</dbReference>
<dbReference type="OrthoDB" id="408631at2759"/>
<dbReference type="STRING" id="86259.A0A4Z1P8X2"/>
<feature type="region of interest" description="Disordered" evidence="2">
    <location>
        <begin position="103"/>
        <end position="132"/>
    </location>
</feature>
<dbReference type="Proteomes" id="UP000298493">
    <property type="component" value="Unassembled WGS sequence"/>
</dbReference>
<dbReference type="PANTHER" id="PTHR31996">
    <property type="entry name" value="COILED-COIL DOMAIN-CONTAINING PROTEIN 115"/>
    <property type="match status" value="1"/>
</dbReference>
<dbReference type="AlphaFoldDB" id="A0A4Z1P8X2"/>
<comment type="caution">
    <text evidence="3">The sequence shown here is derived from an EMBL/GenBank/DDBJ whole genome shotgun (WGS) entry which is preliminary data.</text>
</comment>
<evidence type="ECO:0000256" key="1">
    <source>
        <dbReference type="ARBA" id="ARBA00093634"/>
    </source>
</evidence>
<keyword evidence="4" id="KW-1185">Reference proteome</keyword>
<evidence type="ECO:0000313" key="4">
    <source>
        <dbReference type="Proteomes" id="UP000298493"/>
    </source>
</evidence>
<proteinExistence type="predicted"/>
<evidence type="ECO:0000256" key="2">
    <source>
        <dbReference type="SAM" id="MobiDB-lite"/>
    </source>
</evidence>
<dbReference type="PANTHER" id="PTHR31996:SF2">
    <property type="entry name" value="COILED-COIL DOMAIN-CONTAINING PROTEIN 115"/>
    <property type="match status" value="1"/>
</dbReference>
<protein>
    <recommendedName>
        <fullName evidence="1">Vacuolar ATPase assembly protein VMA22</fullName>
    </recommendedName>
</protein>
<evidence type="ECO:0000313" key="3">
    <source>
        <dbReference type="EMBL" id="TID17100.1"/>
    </source>
</evidence>
<dbReference type="EMBL" id="SNSC02000017">
    <property type="protein sequence ID" value="TID17100.1"/>
    <property type="molecule type" value="Genomic_DNA"/>
</dbReference>
<reference evidence="3 4" key="1">
    <citation type="submission" date="2019-04" db="EMBL/GenBank/DDBJ databases">
        <title>High contiguity whole genome sequence and gene annotation resource for two Venturia nashicola isolates.</title>
        <authorList>
            <person name="Prokchorchik M."/>
            <person name="Won K."/>
            <person name="Lee Y."/>
            <person name="Choi E.D."/>
            <person name="Segonzac C."/>
            <person name="Sohn K.H."/>
        </authorList>
    </citation>
    <scope>NUCLEOTIDE SEQUENCE [LARGE SCALE GENOMIC DNA]</scope>
    <source>
        <strain evidence="3 4">PRI2</strain>
    </source>
</reference>